<dbReference type="Pfam" id="PF13430">
    <property type="entry name" value="DUF4112"/>
    <property type="match status" value="1"/>
</dbReference>
<dbReference type="InterPro" id="IPR025187">
    <property type="entry name" value="DUF4112"/>
</dbReference>
<dbReference type="EMBL" id="JBHTCM010000010">
    <property type="protein sequence ID" value="MFC7333216.1"/>
    <property type="molecule type" value="Genomic_DNA"/>
</dbReference>
<evidence type="ECO:0000313" key="2">
    <source>
        <dbReference type="Proteomes" id="UP001596456"/>
    </source>
</evidence>
<organism evidence="1 2">
    <name type="scientific">Rhodocista pekingensis</name>
    <dbReference type="NCBI Taxonomy" id="201185"/>
    <lineage>
        <taxon>Bacteria</taxon>
        <taxon>Pseudomonadati</taxon>
        <taxon>Pseudomonadota</taxon>
        <taxon>Alphaproteobacteria</taxon>
        <taxon>Rhodospirillales</taxon>
        <taxon>Azospirillaceae</taxon>
        <taxon>Rhodocista</taxon>
    </lineage>
</organism>
<name>A0ABW2KVM8_9PROT</name>
<protein>
    <submittedName>
        <fullName evidence="1">DUF4112 domain-containing protein</fullName>
    </submittedName>
</protein>
<keyword evidence="2" id="KW-1185">Reference proteome</keyword>
<sequence>MSRHHPQPVDPAVIAHLRDLSHLLDSRWTIPGTGIRFGLDGVASIVPVVGDSLTGVVSAYIVWQARRMGVPTPTIARMLWNVGVDWAVGSIPVVGTVFDVAFKANRKNMALLNRHLDTFEDLAAERRRTGP</sequence>
<reference evidence="2" key="1">
    <citation type="journal article" date="2019" name="Int. J. Syst. Evol. Microbiol.">
        <title>The Global Catalogue of Microorganisms (GCM) 10K type strain sequencing project: providing services to taxonomists for standard genome sequencing and annotation.</title>
        <authorList>
            <consortium name="The Broad Institute Genomics Platform"/>
            <consortium name="The Broad Institute Genome Sequencing Center for Infectious Disease"/>
            <person name="Wu L."/>
            <person name="Ma J."/>
        </authorList>
    </citation>
    <scope>NUCLEOTIDE SEQUENCE [LARGE SCALE GENOMIC DNA]</scope>
    <source>
        <strain evidence="2">CGMCC 1.16275</strain>
    </source>
</reference>
<proteinExistence type="predicted"/>
<accession>A0ABW2KVM8</accession>
<evidence type="ECO:0000313" key="1">
    <source>
        <dbReference type="EMBL" id="MFC7333216.1"/>
    </source>
</evidence>
<gene>
    <name evidence="1" type="ORF">ACFQPS_08590</name>
</gene>
<dbReference type="RefSeq" id="WP_377358152.1">
    <property type="nucleotide sequence ID" value="NZ_JBHTCM010000010.1"/>
</dbReference>
<dbReference type="PANTHER" id="PTHR35519">
    <property type="entry name" value="MEMBRANE PROTEINS"/>
    <property type="match status" value="1"/>
</dbReference>
<dbReference type="PANTHER" id="PTHR35519:SF2">
    <property type="entry name" value="PH DOMAIN PROTEIN"/>
    <property type="match status" value="1"/>
</dbReference>
<dbReference type="Proteomes" id="UP001596456">
    <property type="component" value="Unassembled WGS sequence"/>
</dbReference>
<comment type="caution">
    <text evidence="1">The sequence shown here is derived from an EMBL/GenBank/DDBJ whole genome shotgun (WGS) entry which is preliminary data.</text>
</comment>